<dbReference type="Proteomes" id="UP000018817">
    <property type="component" value="Unassembled WGS sequence"/>
</dbReference>
<proteinExistence type="predicted"/>
<gene>
    <name evidence="2" type="ORF">PPTG_19685</name>
</gene>
<sequence>MVAISDSRNEDSSPTIPKKLSRHLLHLVSRAQMSPREAVREPPRSLWRQALIWPSSPALLKKNARVAALERSHRGSSNQNEPCVSSSEIQSTVDTTVFALEQQNDQPQDKETHVLQADKSISPRKAAAKDNNLLDLSSSVKKPELSVLKLTQGSAIHATTSASSLKVLQSSLPEPPLNIVKRASLYEELREF</sequence>
<reference evidence="3" key="1">
    <citation type="submission" date="2011-12" db="EMBL/GenBank/DDBJ databases">
        <authorList>
            <consortium name="The Broad Institute Genome Sequencing Platform"/>
            <person name="Russ C."/>
            <person name="Tyler B."/>
            <person name="Panabieres F."/>
            <person name="Shan W."/>
            <person name="Tripathy S."/>
            <person name="Grunwald N."/>
            <person name="Machado M."/>
            <person name="Young S.K."/>
            <person name="Zeng Q."/>
            <person name="Gargeya S."/>
            <person name="Fitzgerald M."/>
            <person name="Haas B."/>
            <person name="Abouelleil A."/>
            <person name="Alvarado L."/>
            <person name="Arachchi H.M."/>
            <person name="Berlin A."/>
            <person name="Chapman S.B."/>
            <person name="Gearin G."/>
            <person name="Goldberg J."/>
            <person name="Griggs A."/>
            <person name="Gujja S."/>
            <person name="Hansen M."/>
            <person name="Heiman D."/>
            <person name="Howarth C."/>
            <person name="Larimer J."/>
            <person name="Lui A."/>
            <person name="MacDonald P.J.P."/>
            <person name="McCowen C."/>
            <person name="Montmayeur A."/>
            <person name="Murphy C."/>
            <person name="Neiman D."/>
            <person name="Pearson M."/>
            <person name="Priest M."/>
            <person name="Roberts A."/>
            <person name="Saif S."/>
            <person name="Shea T."/>
            <person name="Sisk P."/>
            <person name="Stolte C."/>
            <person name="Sykes S."/>
            <person name="Wortman J."/>
            <person name="Nusbaum C."/>
            <person name="Birren B."/>
        </authorList>
    </citation>
    <scope>NUCLEOTIDE SEQUENCE [LARGE SCALE GENOMIC DNA]</scope>
    <source>
        <strain evidence="3">INRA-310</strain>
    </source>
</reference>
<evidence type="ECO:0000313" key="2">
    <source>
        <dbReference type="EMBL" id="ETM98283.1"/>
    </source>
</evidence>
<dbReference type="RefSeq" id="XP_008916426.1">
    <property type="nucleotide sequence ID" value="XM_008918178.1"/>
</dbReference>
<dbReference type="VEuPathDB" id="FungiDB:PPTG_19685"/>
<evidence type="ECO:0000313" key="3">
    <source>
        <dbReference type="Proteomes" id="UP000018817"/>
    </source>
</evidence>
<dbReference type="GeneID" id="20188408"/>
<feature type="region of interest" description="Disordered" evidence="1">
    <location>
        <begin position="1"/>
        <end position="21"/>
    </location>
</feature>
<feature type="non-terminal residue" evidence="2">
    <location>
        <position position="192"/>
    </location>
</feature>
<reference evidence="2 3" key="2">
    <citation type="submission" date="2013-11" db="EMBL/GenBank/DDBJ databases">
        <title>The Genome Sequence of Phytophthora parasitica INRA-310.</title>
        <authorList>
            <consortium name="The Broad Institute Genomics Platform"/>
            <person name="Russ C."/>
            <person name="Tyler B."/>
            <person name="Panabieres F."/>
            <person name="Shan W."/>
            <person name="Tripathy S."/>
            <person name="Grunwald N."/>
            <person name="Machado M."/>
            <person name="Johnson C.S."/>
            <person name="Arredondo F."/>
            <person name="Hong C."/>
            <person name="Coffey M."/>
            <person name="Young S.K."/>
            <person name="Zeng Q."/>
            <person name="Gargeya S."/>
            <person name="Fitzgerald M."/>
            <person name="Abouelleil A."/>
            <person name="Alvarado L."/>
            <person name="Chapman S.B."/>
            <person name="Gainer-Dewar J."/>
            <person name="Goldberg J."/>
            <person name="Griggs A."/>
            <person name="Gujja S."/>
            <person name="Hansen M."/>
            <person name="Howarth C."/>
            <person name="Imamovic A."/>
            <person name="Ireland A."/>
            <person name="Larimer J."/>
            <person name="McCowan C."/>
            <person name="Murphy C."/>
            <person name="Pearson M."/>
            <person name="Poon T.W."/>
            <person name="Priest M."/>
            <person name="Roberts A."/>
            <person name="Saif S."/>
            <person name="Shea T."/>
            <person name="Sykes S."/>
            <person name="Wortman J."/>
            <person name="Nusbaum C."/>
            <person name="Birren B."/>
        </authorList>
    </citation>
    <scope>NUCLEOTIDE SEQUENCE [LARGE SCALE GENOMIC DNA]</scope>
    <source>
        <strain evidence="2 3">INRA-310</strain>
    </source>
</reference>
<protein>
    <submittedName>
        <fullName evidence="2">Uncharacterized protein</fullName>
    </submittedName>
</protein>
<organism evidence="2 3">
    <name type="scientific">Phytophthora nicotianae (strain INRA-310)</name>
    <name type="common">Phytophthora parasitica</name>
    <dbReference type="NCBI Taxonomy" id="761204"/>
    <lineage>
        <taxon>Eukaryota</taxon>
        <taxon>Sar</taxon>
        <taxon>Stramenopiles</taxon>
        <taxon>Oomycota</taxon>
        <taxon>Peronosporomycetes</taxon>
        <taxon>Peronosporales</taxon>
        <taxon>Peronosporaceae</taxon>
        <taxon>Phytophthora</taxon>
    </lineage>
</organism>
<accession>W2PDM8</accession>
<dbReference type="STRING" id="761204.W2PDM8"/>
<name>W2PDM8_PHYN3</name>
<evidence type="ECO:0000256" key="1">
    <source>
        <dbReference type="SAM" id="MobiDB-lite"/>
    </source>
</evidence>
<dbReference type="AlphaFoldDB" id="W2PDM8"/>
<dbReference type="EMBL" id="KI669712">
    <property type="protein sequence ID" value="ETM98283.1"/>
    <property type="molecule type" value="Genomic_DNA"/>
</dbReference>